<dbReference type="InterPro" id="IPR009003">
    <property type="entry name" value="Peptidase_S1_PA"/>
</dbReference>
<dbReference type="EMBL" id="CP142149">
    <property type="protein sequence ID" value="WSE32994.1"/>
    <property type="molecule type" value="Genomic_DNA"/>
</dbReference>
<dbReference type="PRINTS" id="PR00722">
    <property type="entry name" value="CHYMOTRYPSIN"/>
</dbReference>
<dbReference type="GO" id="GO:0016787">
    <property type="term" value="F:hydrolase activity"/>
    <property type="evidence" value="ECO:0007669"/>
    <property type="project" value="UniProtKB-KW"/>
</dbReference>
<dbReference type="InterPro" id="IPR051333">
    <property type="entry name" value="CLIP_Serine_Protease"/>
</dbReference>
<evidence type="ECO:0000313" key="3">
    <source>
        <dbReference type="Proteomes" id="UP001330812"/>
    </source>
</evidence>
<dbReference type="PROSITE" id="PS50240">
    <property type="entry name" value="TRYPSIN_DOM"/>
    <property type="match status" value="1"/>
</dbReference>
<sequence>MKSRSGHRRSRHGALALAIVAGAGLAGGYVTVQKGATASAAAGHAETADVAHTRAGAAGQGGASASPSSAAASSTAPALPASVMPFNAKLTSKDIPVEGGGVRGGGCSGSLIAPDWIITAGHCFHDLAGTRVGGKPQYHMAVAVGKINDDDPRGHVVQAVDVRQSPVNDLALVKLSEPITDITPLTLPTGPPKVGEDVDFVGWGSLSATVVAPSDHMKRGHFEVRAIRHTELDMGPLEARTVENSPCHDDSGSPFFVPDGDQKGRLVAVEDNGPDCPQPGLETTARVDTILDWIHAQMD</sequence>
<dbReference type="PANTHER" id="PTHR24260:SF136">
    <property type="entry name" value="GH08193P-RELATED"/>
    <property type="match status" value="1"/>
</dbReference>
<accession>A0ABZ1IFW5</accession>
<reference evidence="2 3" key="1">
    <citation type="journal article" date="2015" name="Int. J. Syst. Evol. Microbiol.">
        <title>Amycolatopsis rhabdoformis sp. nov., an actinomycete isolated from a tropical forest soil.</title>
        <authorList>
            <person name="Souza W.R."/>
            <person name="Silva R.E."/>
            <person name="Goodfellow M."/>
            <person name="Busarakam K."/>
            <person name="Figueiro F.S."/>
            <person name="Ferreira D."/>
            <person name="Rodrigues-Filho E."/>
            <person name="Moraes L.A.B."/>
            <person name="Zucchi T.D."/>
        </authorList>
    </citation>
    <scope>NUCLEOTIDE SEQUENCE [LARGE SCALE GENOMIC DNA]</scope>
    <source>
        <strain evidence="2 3">NCIMB 14900</strain>
    </source>
</reference>
<dbReference type="InterPro" id="IPR018114">
    <property type="entry name" value="TRYPSIN_HIS"/>
</dbReference>
<dbReference type="PROSITE" id="PS00134">
    <property type="entry name" value="TRYPSIN_HIS"/>
    <property type="match status" value="1"/>
</dbReference>
<dbReference type="Proteomes" id="UP001330812">
    <property type="component" value="Chromosome"/>
</dbReference>
<dbReference type="SUPFAM" id="SSF50494">
    <property type="entry name" value="Trypsin-like serine proteases"/>
    <property type="match status" value="1"/>
</dbReference>
<dbReference type="Gene3D" id="2.40.10.10">
    <property type="entry name" value="Trypsin-like serine proteases"/>
    <property type="match status" value="1"/>
</dbReference>
<gene>
    <name evidence="2" type="ORF">VSH64_12855</name>
</gene>
<evidence type="ECO:0000259" key="1">
    <source>
        <dbReference type="PROSITE" id="PS50240"/>
    </source>
</evidence>
<proteinExistence type="predicted"/>
<dbReference type="EC" id="3.4.21.-" evidence="2"/>
<dbReference type="InterPro" id="IPR043504">
    <property type="entry name" value="Peptidase_S1_PA_chymotrypsin"/>
</dbReference>
<dbReference type="SMART" id="SM00020">
    <property type="entry name" value="Tryp_SPc"/>
    <property type="match status" value="1"/>
</dbReference>
<evidence type="ECO:0000313" key="2">
    <source>
        <dbReference type="EMBL" id="WSE32994.1"/>
    </source>
</evidence>
<dbReference type="PANTHER" id="PTHR24260">
    <property type="match status" value="1"/>
</dbReference>
<dbReference type="RefSeq" id="WP_326835801.1">
    <property type="nucleotide sequence ID" value="NZ_CP142149.1"/>
</dbReference>
<protein>
    <submittedName>
        <fullName evidence="2">Trypsin-like serine protease</fullName>
        <ecNumber evidence="2">3.4.21.-</ecNumber>
    </submittedName>
</protein>
<name>A0ABZ1IFW5_9PSEU</name>
<keyword evidence="3" id="KW-1185">Reference proteome</keyword>
<feature type="domain" description="Peptidase S1" evidence="1">
    <location>
        <begin position="59"/>
        <end position="299"/>
    </location>
</feature>
<organism evidence="2 3">
    <name type="scientific">Amycolatopsis rhabdoformis</name>
    <dbReference type="NCBI Taxonomy" id="1448059"/>
    <lineage>
        <taxon>Bacteria</taxon>
        <taxon>Bacillati</taxon>
        <taxon>Actinomycetota</taxon>
        <taxon>Actinomycetes</taxon>
        <taxon>Pseudonocardiales</taxon>
        <taxon>Pseudonocardiaceae</taxon>
        <taxon>Amycolatopsis</taxon>
    </lineage>
</organism>
<dbReference type="InterPro" id="IPR001254">
    <property type="entry name" value="Trypsin_dom"/>
</dbReference>
<keyword evidence="2" id="KW-0378">Hydrolase</keyword>
<dbReference type="InterPro" id="IPR001314">
    <property type="entry name" value="Peptidase_S1A"/>
</dbReference>
<dbReference type="Pfam" id="PF00089">
    <property type="entry name" value="Trypsin"/>
    <property type="match status" value="1"/>
</dbReference>